<comment type="caution">
    <text evidence="9">The sequence shown here is derived from an EMBL/GenBank/DDBJ whole genome shotgun (WGS) entry which is preliminary data.</text>
</comment>
<organism evidence="9 10">
    <name type="scientific">Anaerospora hongkongensis</name>
    <dbReference type="NCBI Taxonomy" id="244830"/>
    <lineage>
        <taxon>Bacteria</taxon>
        <taxon>Bacillati</taxon>
        <taxon>Bacillota</taxon>
        <taxon>Negativicutes</taxon>
        <taxon>Selenomonadales</taxon>
        <taxon>Sporomusaceae</taxon>
        <taxon>Anaerospora</taxon>
    </lineage>
</organism>
<evidence type="ECO:0000313" key="10">
    <source>
        <dbReference type="Proteomes" id="UP000295063"/>
    </source>
</evidence>
<dbReference type="PANTHER" id="PTHR48086">
    <property type="entry name" value="SODIUM/PROLINE SYMPORTER-RELATED"/>
    <property type="match status" value="1"/>
</dbReference>
<comment type="subcellular location">
    <subcellularLocation>
        <location evidence="1">Membrane</location>
        <topology evidence="1">Multi-pass membrane protein</topology>
    </subcellularLocation>
</comment>
<evidence type="ECO:0000256" key="4">
    <source>
        <dbReference type="ARBA" id="ARBA00022692"/>
    </source>
</evidence>
<feature type="transmembrane region" description="Helical" evidence="8">
    <location>
        <begin position="433"/>
        <end position="454"/>
    </location>
</feature>
<feature type="transmembrane region" description="Helical" evidence="8">
    <location>
        <begin position="306"/>
        <end position="334"/>
    </location>
</feature>
<feature type="transmembrane region" description="Helical" evidence="8">
    <location>
        <begin position="179"/>
        <end position="196"/>
    </location>
</feature>
<dbReference type="CDD" id="cd10322">
    <property type="entry name" value="SLC5sbd"/>
    <property type="match status" value="1"/>
</dbReference>
<dbReference type="InterPro" id="IPR050277">
    <property type="entry name" value="Sodium:Solute_Symporter"/>
</dbReference>
<feature type="transmembrane region" description="Helical" evidence="8">
    <location>
        <begin position="6"/>
        <end position="22"/>
    </location>
</feature>
<dbReference type="PROSITE" id="PS50283">
    <property type="entry name" value="NA_SOLUT_SYMP_3"/>
    <property type="match status" value="1"/>
</dbReference>
<evidence type="ECO:0000256" key="8">
    <source>
        <dbReference type="SAM" id="Phobius"/>
    </source>
</evidence>
<keyword evidence="3" id="KW-0813">Transport</keyword>
<dbReference type="Pfam" id="PF00474">
    <property type="entry name" value="SSF"/>
    <property type="match status" value="1"/>
</dbReference>
<dbReference type="AlphaFoldDB" id="A0A4R1Q1F1"/>
<sequence length="475" mass="50603">MSIQLVIIIAYICILFGISIYVKRRAQNSSGFLFAGRKLTTTLVAANIAGTAIGAASTIGVAENAFQFGIAAGWYNVAWAAGAVVMALVAAGKYRELNCTTIPELFERYYDKKGRAIAVLGMITIQLVITSLQYIAGGAILSSLLPDIFSFQGGMVVSAIVFIGTTILGGLWSSGLSNILSVTLIYVGVLISTVTIVNEQGGLDAIAASLPPSVDWFGPVGGLGLATIIGWFVVMMTQTITAQGPVQVACAAVDKAAAKKGFLWGALLMFPVGFSCAIMGVAARAAHPEMKATLALPQMIMGLDPVISGLTLAALWAADVATACHILLAAGTLFSQDIYKRFLKPGISDREYTLVNRYAILGLGAMTLWFAFNAVGIVKTMLIGLSLTTAFTLVFLFTMFAPGLCRRNSAFYTTLAGIITLFVWQAFPQVQIFAHPIYMEWLVCLITFFVVAIVDQERIVAVDRPAKEQETCSCC</sequence>
<feature type="transmembrane region" description="Helical" evidence="8">
    <location>
        <begin position="115"/>
        <end position="136"/>
    </location>
</feature>
<evidence type="ECO:0000256" key="1">
    <source>
        <dbReference type="ARBA" id="ARBA00004141"/>
    </source>
</evidence>
<feature type="transmembrane region" description="Helical" evidence="8">
    <location>
        <begin position="262"/>
        <end position="286"/>
    </location>
</feature>
<evidence type="ECO:0000256" key="6">
    <source>
        <dbReference type="ARBA" id="ARBA00023136"/>
    </source>
</evidence>
<dbReference type="InterPro" id="IPR038377">
    <property type="entry name" value="Na/Glc_symporter_sf"/>
</dbReference>
<evidence type="ECO:0000256" key="3">
    <source>
        <dbReference type="ARBA" id="ARBA00022448"/>
    </source>
</evidence>
<feature type="transmembrane region" description="Helical" evidence="8">
    <location>
        <begin position="381"/>
        <end position="402"/>
    </location>
</feature>
<comment type="similarity">
    <text evidence="2 7">Belongs to the sodium:solute symporter (SSF) (TC 2.A.21) family.</text>
</comment>
<dbReference type="InterPro" id="IPR001734">
    <property type="entry name" value="Na/solute_symporter"/>
</dbReference>
<feature type="transmembrane region" description="Helical" evidence="8">
    <location>
        <begin position="216"/>
        <end position="234"/>
    </location>
</feature>
<dbReference type="EMBL" id="SLUI01000004">
    <property type="protein sequence ID" value="TCL38116.1"/>
    <property type="molecule type" value="Genomic_DNA"/>
</dbReference>
<proteinExistence type="inferred from homology"/>
<dbReference type="RefSeq" id="WP_132077602.1">
    <property type="nucleotide sequence ID" value="NZ_SLUI01000004.1"/>
</dbReference>
<name>A0A4R1Q1F1_9FIRM</name>
<keyword evidence="6 8" id="KW-0472">Membrane</keyword>
<evidence type="ECO:0000313" key="9">
    <source>
        <dbReference type="EMBL" id="TCL38116.1"/>
    </source>
</evidence>
<keyword evidence="5 8" id="KW-1133">Transmembrane helix</keyword>
<keyword evidence="4 8" id="KW-0812">Transmembrane</keyword>
<dbReference type="Proteomes" id="UP000295063">
    <property type="component" value="Unassembled WGS sequence"/>
</dbReference>
<evidence type="ECO:0000256" key="5">
    <source>
        <dbReference type="ARBA" id="ARBA00022989"/>
    </source>
</evidence>
<keyword evidence="10" id="KW-1185">Reference proteome</keyword>
<feature type="transmembrane region" description="Helical" evidence="8">
    <location>
        <begin position="409"/>
        <end position="427"/>
    </location>
</feature>
<feature type="transmembrane region" description="Helical" evidence="8">
    <location>
        <begin position="148"/>
        <end position="172"/>
    </location>
</feature>
<feature type="transmembrane region" description="Helical" evidence="8">
    <location>
        <begin position="74"/>
        <end position="94"/>
    </location>
</feature>
<feature type="transmembrane region" description="Helical" evidence="8">
    <location>
        <begin position="355"/>
        <end position="375"/>
    </location>
</feature>
<dbReference type="GO" id="GO:0005886">
    <property type="term" value="C:plasma membrane"/>
    <property type="evidence" value="ECO:0007669"/>
    <property type="project" value="TreeGrafter"/>
</dbReference>
<protein>
    <submittedName>
        <fullName evidence="9">SSS family solute:Na+ symporter</fullName>
    </submittedName>
</protein>
<gene>
    <name evidence="9" type="ORF">EV210_10482</name>
</gene>
<accession>A0A4R1Q1F1</accession>
<dbReference type="PANTHER" id="PTHR48086:SF7">
    <property type="entry name" value="SODIUM-SOLUTE SYMPORTER-RELATED"/>
    <property type="match status" value="1"/>
</dbReference>
<dbReference type="GO" id="GO:0022857">
    <property type="term" value="F:transmembrane transporter activity"/>
    <property type="evidence" value="ECO:0007669"/>
    <property type="project" value="InterPro"/>
</dbReference>
<dbReference type="Gene3D" id="1.20.1730.10">
    <property type="entry name" value="Sodium/glucose cotransporter"/>
    <property type="match status" value="1"/>
</dbReference>
<feature type="transmembrane region" description="Helical" evidence="8">
    <location>
        <begin position="43"/>
        <end position="62"/>
    </location>
</feature>
<dbReference type="OrthoDB" id="1263at2"/>
<reference evidence="9 10" key="1">
    <citation type="submission" date="2019-03" db="EMBL/GenBank/DDBJ databases">
        <title>Genomic Encyclopedia of Type Strains, Phase IV (KMG-IV): sequencing the most valuable type-strain genomes for metagenomic binning, comparative biology and taxonomic classification.</title>
        <authorList>
            <person name="Goeker M."/>
        </authorList>
    </citation>
    <scope>NUCLEOTIDE SEQUENCE [LARGE SCALE GENOMIC DNA]</scope>
    <source>
        <strain evidence="9 10">DSM 15969</strain>
    </source>
</reference>
<evidence type="ECO:0000256" key="2">
    <source>
        <dbReference type="ARBA" id="ARBA00006434"/>
    </source>
</evidence>
<evidence type="ECO:0000256" key="7">
    <source>
        <dbReference type="RuleBase" id="RU362091"/>
    </source>
</evidence>